<evidence type="ECO:0000313" key="8">
    <source>
        <dbReference type="EMBL" id="VFT98408.1"/>
    </source>
</evidence>
<dbReference type="InterPro" id="IPR029021">
    <property type="entry name" value="Prot-tyrosine_phosphatase-like"/>
</dbReference>
<evidence type="ECO:0000259" key="5">
    <source>
        <dbReference type="PROSITE" id="PS50054"/>
    </source>
</evidence>
<evidence type="ECO:0000313" key="7">
    <source>
        <dbReference type="EMBL" id="KAF0686462.1"/>
    </source>
</evidence>
<name>A0A485LIB3_9STRA</name>
<keyword evidence="9" id="KW-1185">Reference proteome</keyword>
<proteinExistence type="inferred from homology"/>
<feature type="domain" description="Tyrosine specific protein phosphatases" evidence="6">
    <location>
        <begin position="78"/>
        <end position="142"/>
    </location>
</feature>
<evidence type="ECO:0000256" key="1">
    <source>
        <dbReference type="ARBA" id="ARBA00008601"/>
    </source>
</evidence>
<keyword evidence="4" id="KW-0904">Protein phosphatase</keyword>
<evidence type="ECO:0000256" key="4">
    <source>
        <dbReference type="ARBA" id="ARBA00022912"/>
    </source>
</evidence>
<dbReference type="PROSITE" id="PS50054">
    <property type="entry name" value="TYR_PHOSPHATASE_DUAL"/>
    <property type="match status" value="1"/>
</dbReference>
<dbReference type="CDD" id="cd14498">
    <property type="entry name" value="DSP"/>
    <property type="match status" value="1"/>
</dbReference>
<sequence>MKNNGCRNKPPSLALQPSLVQDNIPCEVIPKLWIGSIHSAFNFEAIKERKISHVLNVSGTVATYPQEFTYLTVDLRDKEYTNILSCVPITTVFLETGMQQGGVLVHCAGGRSRSPAIAIAHIMSTLGLSYDDALTKVRTARPVVSLNTGFEDQLRCFEKAKRDIYGAHQMLLQTKLVRARMRRSQNLPHELDHASKKPEPRLLLGTIPHGFYLSRPSSPKDQQFIPPLRSMGSQYGCAACGTLLYCAGNVLRHNDATDASTWTVAVDRKRAISCPETPRGRNIPVRPFTDGGSASFEDDETDQLVAPAAAVTPIDALNDEAMTNAIREFALEEDGEHDERSTVVPSPRSVVAQSNAMTTIASTSSIRVSDVVDGKAQSMQQSKKIWRSLTSLRPFAFRKDKDTSVTKLSSGGDDGELAVWRQQMKALEKHGSRHQIRRVTAAMTDDEKQSQQVLKGSSACDVVFLEPMKWFGKMHAASGQVKCPTDGCDAIVGQWQWECPPKCGCGGLVAPYFAVRKAAVKLLPAPSRLPPSPASHQKELT</sequence>
<dbReference type="Gene3D" id="3.90.190.10">
    <property type="entry name" value="Protein tyrosine phosphatase superfamily"/>
    <property type="match status" value="1"/>
</dbReference>
<dbReference type="PROSITE" id="PS50056">
    <property type="entry name" value="TYR_PHOSPHATASE_2"/>
    <property type="match status" value="1"/>
</dbReference>
<dbReference type="SUPFAM" id="SSF52799">
    <property type="entry name" value="(Phosphotyrosine protein) phosphatases II"/>
    <property type="match status" value="1"/>
</dbReference>
<comment type="similarity">
    <text evidence="1">Belongs to the protein-tyrosine phosphatase family. Non-receptor class dual specificity subfamily.</text>
</comment>
<feature type="domain" description="Tyrosine-protein phosphatase" evidence="5">
    <location>
        <begin position="24"/>
        <end position="163"/>
    </location>
</feature>
<dbReference type="AlphaFoldDB" id="A0A485LIB3"/>
<protein>
    <recommendedName>
        <fullName evidence="2">protein-tyrosine-phosphatase</fullName>
        <ecNumber evidence="2">3.1.3.48</ecNumber>
    </recommendedName>
</protein>
<evidence type="ECO:0000256" key="3">
    <source>
        <dbReference type="ARBA" id="ARBA00022801"/>
    </source>
</evidence>
<dbReference type="Pfam" id="PF00782">
    <property type="entry name" value="DSPc"/>
    <property type="match status" value="1"/>
</dbReference>
<dbReference type="InterPro" id="IPR020422">
    <property type="entry name" value="TYR_PHOSPHATASE_DUAL_dom"/>
</dbReference>
<dbReference type="Proteomes" id="UP000332933">
    <property type="component" value="Unassembled WGS sequence"/>
</dbReference>
<evidence type="ECO:0000259" key="6">
    <source>
        <dbReference type="PROSITE" id="PS50056"/>
    </source>
</evidence>
<keyword evidence="3" id="KW-0378">Hydrolase</keyword>
<evidence type="ECO:0000256" key="2">
    <source>
        <dbReference type="ARBA" id="ARBA00013064"/>
    </source>
</evidence>
<dbReference type="PANTHER" id="PTHR45848:SF4">
    <property type="entry name" value="DUAL SPECIFICITY PROTEIN PHOSPHATASE 12"/>
    <property type="match status" value="1"/>
</dbReference>
<dbReference type="PANTHER" id="PTHR45848">
    <property type="entry name" value="DUAL SPECIFICITY PROTEIN PHOSPHATASE 12 FAMILY MEMBER"/>
    <property type="match status" value="1"/>
</dbReference>
<dbReference type="InterPro" id="IPR016130">
    <property type="entry name" value="Tyr_Pase_AS"/>
</dbReference>
<reference evidence="7" key="2">
    <citation type="submission" date="2019-06" db="EMBL/GenBank/DDBJ databases">
        <title>Genomics analysis of Aphanomyces spp. identifies a new class of oomycete effector associated with host adaptation.</title>
        <authorList>
            <person name="Gaulin E."/>
        </authorList>
    </citation>
    <scope>NUCLEOTIDE SEQUENCE</scope>
    <source>
        <strain evidence="7">CBS 578.67</strain>
    </source>
</reference>
<evidence type="ECO:0000313" key="9">
    <source>
        <dbReference type="Proteomes" id="UP000332933"/>
    </source>
</evidence>
<gene>
    <name evidence="8" type="primary">Aste57867_21739</name>
    <name evidence="7" type="ORF">As57867_021670</name>
    <name evidence="8" type="ORF">ASTE57867_21739</name>
</gene>
<reference evidence="8 9" key="1">
    <citation type="submission" date="2019-03" db="EMBL/GenBank/DDBJ databases">
        <authorList>
            <person name="Gaulin E."/>
            <person name="Dumas B."/>
        </authorList>
    </citation>
    <scope>NUCLEOTIDE SEQUENCE [LARGE SCALE GENOMIC DNA]</scope>
    <source>
        <strain evidence="8">CBS 568.67</strain>
    </source>
</reference>
<dbReference type="EMBL" id="CAADRA010007025">
    <property type="protein sequence ID" value="VFT98408.1"/>
    <property type="molecule type" value="Genomic_DNA"/>
</dbReference>
<dbReference type="InterPro" id="IPR000340">
    <property type="entry name" value="Dual-sp_phosphatase_cat-dom"/>
</dbReference>
<dbReference type="SMART" id="SM00195">
    <property type="entry name" value="DSPc"/>
    <property type="match status" value="1"/>
</dbReference>
<dbReference type="EMBL" id="VJMH01006999">
    <property type="protein sequence ID" value="KAF0686462.1"/>
    <property type="molecule type" value="Genomic_DNA"/>
</dbReference>
<dbReference type="PROSITE" id="PS00383">
    <property type="entry name" value="TYR_PHOSPHATASE_1"/>
    <property type="match status" value="1"/>
</dbReference>
<dbReference type="GO" id="GO:0008138">
    <property type="term" value="F:protein tyrosine/serine/threonine phosphatase activity"/>
    <property type="evidence" value="ECO:0007669"/>
    <property type="project" value="TreeGrafter"/>
</dbReference>
<accession>A0A485LIB3</accession>
<dbReference type="OrthoDB" id="10252009at2759"/>
<dbReference type="EC" id="3.1.3.48" evidence="2"/>
<organism evidence="8 9">
    <name type="scientific">Aphanomyces stellatus</name>
    <dbReference type="NCBI Taxonomy" id="120398"/>
    <lineage>
        <taxon>Eukaryota</taxon>
        <taxon>Sar</taxon>
        <taxon>Stramenopiles</taxon>
        <taxon>Oomycota</taxon>
        <taxon>Saprolegniomycetes</taxon>
        <taxon>Saprolegniales</taxon>
        <taxon>Verrucalvaceae</taxon>
        <taxon>Aphanomyces</taxon>
    </lineage>
</organism>
<dbReference type="GO" id="GO:0004725">
    <property type="term" value="F:protein tyrosine phosphatase activity"/>
    <property type="evidence" value="ECO:0007669"/>
    <property type="project" value="UniProtKB-EC"/>
</dbReference>
<dbReference type="InterPro" id="IPR000387">
    <property type="entry name" value="Tyr_Pase_dom"/>
</dbReference>